<accession>A0AAD1D3C9</accession>
<feature type="chain" id="PRO_5041902885" evidence="1">
    <location>
        <begin position="21"/>
        <end position="579"/>
    </location>
</feature>
<evidence type="ECO:0000313" key="3">
    <source>
        <dbReference type="EMBL" id="RKS94262.1"/>
    </source>
</evidence>
<evidence type="ECO:0000313" key="5">
    <source>
        <dbReference type="Proteomes" id="UP000276029"/>
    </source>
</evidence>
<name>A0AAD1D3C9_SPHMI</name>
<evidence type="ECO:0000313" key="4">
    <source>
        <dbReference type="Proteomes" id="UP000275727"/>
    </source>
</evidence>
<evidence type="ECO:0000256" key="1">
    <source>
        <dbReference type="SAM" id="SignalP"/>
    </source>
</evidence>
<dbReference type="Proteomes" id="UP000276029">
    <property type="component" value="Unassembled WGS sequence"/>
</dbReference>
<keyword evidence="5" id="KW-1185">Reference proteome</keyword>
<dbReference type="KEGG" id="smic:SmB9_00290"/>
<reference evidence="3 5" key="2">
    <citation type="submission" date="2018-10" db="EMBL/GenBank/DDBJ databases">
        <title>Genomic Encyclopedia of Type Strains, Phase IV (KMG-IV): sequencing the most valuable type-strain genomes for metagenomic binning, comparative biology and taxonomic classification.</title>
        <authorList>
            <person name="Goeker M."/>
        </authorList>
    </citation>
    <scope>NUCLEOTIDE SEQUENCE [LARGE SCALE GENOMIC DNA]</scope>
    <source>
        <strain evidence="3 5">DSM 19791</strain>
    </source>
</reference>
<sequence>MMRIRYVLAIGLLWSSTALAAAADPGASAALAALTRDYGAHALQRDVYGQVSLGQVAGALPVRDRADLEREVAYADGVRARLSAVPVAGLTTEERLTAAVLRWQLDDTATALAGDAFVFPGPYGMSELNFVGTALAANPLQTKADEAAYLALVGSVGRQLDAMADRLRRQAAKGIFMPQAQVPRALKALVALRDQAAAWAKPARSASPAFAGQAAAETQAVLAALDRVSGVLGPDYLARAPVNAGLAQYPGGKAYYRQLVKSYTTMETTPEALAAIGREELTRNSRELASLADRLGITGGHAGLKHFVETDPGFFVKTPEELAARYQHCMDRIAPLLPAWFDPLPNAPYHTRRLDPALEPGMTYGYYEQPIPDRPEGEYRFNGSNLDKRSQFNACGLIFHELMPGHHLQVASQLENTALPSFRRTLNIGAYAEGWAEYASNLARDMKAYPDDRDLLGRLMMNAQIYSRLVVDVGLNYDGWTLAEAAKFLRENTFISEPEIESDLLRYGTDIPGQALSYGAGAVEIAAIRRDAEKQAGKDFDIRRFHREVIEHGPLPMAVLRAHVLGERAPVIAREVPRR</sequence>
<reference evidence="2 4" key="1">
    <citation type="submission" date="2018-06" db="EMBL/GenBank/DDBJ databases">
        <title>Complete Genome Sequence of the Microcystin-Degrading Bacterium Sphingosinicella microcystinivorans Strain B-9.</title>
        <authorList>
            <person name="Jin H."/>
            <person name="Nishizawa T."/>
            <person name="Guo Y."/>
            <person name="Nishizawa A."/>
            <person name="Park H."/>
            <person name="Kato H."/>
            <person name="Tsuji K."/>
            <person name="Harada K."/>
        </authorList>
    </citation>
    <scope>NUCLEOTIDE SEQUENCE [LARGE SCALE GENOMIC DNA]</scope>
    <source>
        <strain evidence="2 4">B9</strain>
    </source>
</reference>
<proteinExistence type="predicted"/>
<dbReference type="PANTHER" id="PTHR33361:SF2">
    <property type="entry name" value="DUF885 DOMAIN-CONTAINING PROTEIN"/>
    <property type="match status" value="1"/>
</dbReference>
<evidence type="ECO:0000313" key="2">
    <source>
        <dbReference type="EMBL" id="BBE32371.1"/>
    </source>
</evidence>
<dbReference type="PANTHER" id="PTHR33361">
    <property type="entry name" value="GLR0591 PROTEIN"/>
    <property type="match status" value="1"/>
</dbReference>
<dbReference type="InterPro" id="IPR010281">
    <property type="entry name" value="DUF885"/>
</dbReference>
<dbReference type="EMBL" id="AP018711">
    <property type="protein sequence ID" value="BBE32371.1"/>
    <property type="molecule type" value="Genomic_DNA"/>
</dbReference>
<dbReference type="AlphaFoldDB" id="A0AAD1D3C9"/>
<protein>
    <submittedName>
        <fullName evidence="3">Uncharacterized protein (DUF885 family)</fullName>
    </submittedName>
</protein>
<dbReference type="Pfam" id="PF05960">
    <property type="entry name" value="DUF885"/>
    <property type="match status" value="1"/>
</dbReference>
<dbReference type="EMBL" id="RBWX01000003">
    <property type="protein sequence ID" value="RKS94262.1"/>
    <property type="molecule type" value="Genomic_DNA"/>
</dbReference>
<dbReference type="Proteomes" id="UP000275727">
    <property type="component" value="Chromosome"/>
</dbReference>
<feature type="signal peptide" evidence="1">
    <location>
        <begin position="1"/>
        <end position="20"/>
    </location>
</feature>
<organism evidence="2 4">
    <name type="scientific">Sphingosinicella microcystinivorans</name>
    <dbReference type="NCBI Taxonomy" id="335406"/>
    <lineage>
        <taxon>Bacteria</taxon>
        <taxon>Pseudomonadati</taxon>
        <taxon>Pseudomonadota</taxon>
        <taxon>Alphaproteobacteria</taxon>
        <taxon>Sphingomonadales</taxon>
        <taxon>Sphingosinicellaceae</taxon>
        <taxon>Sphingosinicella</taxon>
    </lineage>
</organism>
<gene>
    <name evidence="3" type="ORF">DFR51_0029</name>
    <name evidence="2" type="ORF">SmB9_00290</name>
</gene>
<keyword evidence="1" id="KW-0732">Signal</keyword>
<dbReference type="RefSeq" id="WP_121047051.1">
    <property type="nucleotide sequence ID" value="NZ_AP018711.1"/>
</dbReference>